<dbReference type="PANTHER" id="PTHR15665:SF1">
    <property type="entry name" value="PROTEIN ASTEROID HOMOLOG 1"/>
    <property type="match status" value="1"/>
</dbReference>
<dbReference type="InterPro" id="IPR029060">
    <property type="entry name" value="PIN-like_dom_sf"/>
</dbReference>
<dbReference type="STRING" id="109280.ENSHCOP00000008647"/>
<feature type="domain" description="XPG N-terminal" evidence="3">
    <location>
        <begin position="1"/>
        <end position="98"/>
    </location>
</feature>
<dbReference type="OMA" id="LPEWIQL"/>
<evidence type="ECO:0000313" key="5">
    <source>
        <dbReference type="Proteomes" id="UP000264820"/>
    </source>
</evidence>
<dbReference type="InterPro" id="IPR026832">
    <property type="entry name" value="Asteroid"/>
</dbReference>
<organism evidence="4 5">
    <name type="scientific">Hippocampus comes</name>
    <name type="common">Tiger tail seahorse</name>
    <dbReference type="NCBI Taxonomy" id="109280"/>
    <lineage>
        <taxon>Eukaryota</taxon>
        <taxon>Metazoa</taxon>
        <taxon>Chordata</taxon>
        <taxon>Craniata</taxon>
        <taxon>Vertebrata</taxon>
        <taxon>Euteleostomi</taxon>
        <taxon>Actinopterygii</taxon>
        <taxon>Neopterygii</taxon>
        <taxon>Teleostei</taxon>
        <taxon>Neoteleostei</taxon>
        <taxon>Acanthomorphata</taxon>
        <taxon>Syngnathiaria</taxon>
        <taxon>Syngnathiformes</taxon>
        <taxon>Syngnathoidei</taxon>
        <taxon>Syngnathidae</taxon>
        <taxon>Hippocampus</taxon>
    </lineage>
</organism>
<proteinExistence type="inferred from homology"/>
<dbReference type="InterPro" id="IPR006085">
    <property type="entry name" value="XPG_DNA_repair_N"/>
</dbReference>
<comment type="similarity">
    <text evidence="1">Belongs to the asteroid family.</text>
</comment>
<feature type="region of interest" description="Disordered" evidence="2">
    <location>
        <begin position="645"/>
        <end position="685"/>
    </location>
</feature>
<reference evidence="4" key="1">
    <citation type="submission" date="2025-05" db="UniProtKB">
        <authorList>
            <consortium name="Ensembl"/>
        </authorList>
    </citation>
    <scope>IDENTIFICATION</scope>
</reference>
<dbReference type="Gene3D" id="3.40.50.1010">
    <property type="entry name" value="5'-nuclease"/>
    <property type="match status" value="1"/>
</dbReference>
<evidence type="ECO:0000259" key="3">
    <source>
        <dbReference type="Pfam" id="PF00752"/>
    </source>
</evidence>
<sequence>MGVHGLTTFVEGNRHFLFDVKFKDSRLLVDGSSLYFHLYLKHGLDRQHGGDYDAFATLVLEFLSALQACNIEPYVVLDGGIDPSNKKFGTLQQRLQSRVREAENMSQGRNGSVLPILTRQVFVEVLNQRKVSLVQSLAEADWDIACLAHQWRCPVLSNDSDFFIFDLPGGYLPLQFFNWTNLNGKASHCYIPARCYTTQGLCRFYGGMNPELLPLCAVLAGNDYGTPKEAERLLHLVDRRTGGQGNTKSPFSRIDVLLRWLSSFPSSVQALAEVKRLMGANGGGGLSSQLKALMKEYHVTPQSPLTCWFTERKVPDEHNRTLPKGLSGAATEGHLAPLVIDALVLRRVLLNPQVENSRQPSSHCCATTIRQAIYGILLLEGRPTPPDSSQPLKLPESFTQSGGRAQWGQAHGPAAVLDTRQVSSAPVRVEEWDRLHLNLKRNQVEALRLKSHFHVDTLSVVPGTRRRNALFEVLRVNPSALAHVPASMCLPVAVTSFWLREAAPKPSQLQLQALIVGMVYGELVLMQQTGVVYYQIPVPKDNWTERGLIHRLDQNRLSSRNGMDVAAAHSFAQWQACLWSAQCLNQLLLMPMNEVRFSHLFSGTMVHGVLNLLKKGETVDRVLPKFSYDVYSVLLHAVKNCGYKPQPSSARGGAGRGAERGRRGRGRGAAGERRGRGRGRRGGVDGISNRFAVLEISE</sequence>
<dbReference type="AlphaFoldDB" id="A0A3Q2XWB9"/>
<name>A0A3Q2XWB9_HIPCM</name>
<dbReference type="GeneTree" id="ENSGT00390000010145"/>
<evidence type="ECO:0000256" key="1">
    <source>
        <dbReference type="ARBA" id="ARBA00007398"/>
    </source>
</evidence>
<keyword evidence="5" id="KW-1185">Reference proteome</keyword>
<evidence type="ECO:0000256" key="2">
    <source>
        <dbReference type="SAM" id="MobiDB-lite"/>
    </source>
</evidence>
<dbReference type="PANTHER" id="PTHR15665">
    <property type="entry name" value="ASTEROID PROTEIN"/>
    <property type="match status" value="1"/>
</dbReference>
<dbReference type="SUPFAM" id="SSF88723">
    <property type="entry name" value="PIN domain-like"/>
    <property type="match status" value="1"/>
</dbReference>
<dbReference type="Pfam" id="PF00752">
    <property type="entry name" value="XPG_N"/>
    <property type="match status" value="1"/>
</dbReference>
<dbReference type="Ensembl" id="ENSHCOT00000014557.1">
    <property type="protein sequence ID" value="ENSHCOP00000008647.1"/>
    <property type="gene ID" value="ENSHCOG00000010932.1"/>
</dbReference>
<accession>A0A3Q2XWB9</accession>
<dbReference type="Ensembl" id="ENSHCOT00000025501.1">
    <property type="protein sequence ID" value="ENSHCOP00000022876.1"/>
    <property type="gene ID" value="ENSHCOG00000010932.1"/>
</dbReference>
<dbReference type="Proteomes" id="UP000264820">
    <property type="component" value="Unplaced"/>
</dbReference>
<dbReference type="GO" id="GO:0004518">
    <property type="term" value="F:nuclease activity"/>
    <property type="evidence" value="ECO:0007669"/>
    <property type="project" value="InterPro"/>
</dbReference>
<protein>
    <recommendedName>
        <fullName evidence="3">XPG N-terminal domain-containing protein</fullName>
    </recommendedName>
</protein>
<evidence type="ECO:0000313" key="4">
    <source>
        <dbReference type="Ensembl" id="ENSHCOP00000008647.1"/>
    </source>
</evidence>